<sequence length="639" mass="69016">MSPASKSKSKSKNKASAGAAKDQQKTSSKPSGSSNTGGGSPASAYNPVSGTFHTLETSSVPTSPPFHENGRFRNIDDTDEHSSSPHGTVSEYDSVSNNGSCSGESEDQKEKIAHSTPRQEAVPGSDNDKREKIRQKNERKHQRQRERRAQELHDRCNGYLMSRKLEALSQQLVAMGFPSERATLALMLNEGKVEESVTWLFERNEEETHSKDITNLGSGANLKIDISEEVARISALEVSYRCSKQEVERAVVACEGDLDKAEDTLRTQKQDQPATLSKPEETVETRNMMRPQEMPIASVTIQQRRFERDFNFPKTAAAVPTFPEPGNRNLQLLKAHQLKALAEKRWLAMGSSPSASLNLAPPMQVAPSSAKMEARLGVVGNEGRMIHQGAVREPVVVMQRPQSINAKQHPVSSISASASGAVSWYANSVPGVENIRSNGKFVQNQSAGSFGPEHQRSEQFYHQAPYKEFPFMFGPVDSTSAGLGGSWSTMGASSPSLTVPSEPRGSWSTMGASSHSLTVPSSLGLFSGQGSAGTFGSSSHVDWNTGGLMPELDYTSIDWTLDYHSSSKSSGLWLGLSSLLRNSSGMRLGSTNGKFISGLQDGGVATETSSSAGLHEWTSPFAGKDIFSAPRQFVTSPSP</sequence>
<proteinExistence type="predicted"/>
<evidence type="ECO:0000259" key="2">
    <source>
        <dbReference type="PROSITE" id="PS50030"/>
    </source>
</evidence>
<dbReference type="AlphaFoldDB" id="A0A2N9IFL3"/>
<reference evidence="3" key="1">
    <citation type="submission" date="2018-02" db="EMBL/GenBank/DDBJ databases">
        <authorList>
            <person name="Cohen D.B."/>
            <person name="Kent A.D."/>
        </authorList>
    </citation>
    <scope>NUCLEOTIDE SEQUENCE</scope>
</reference>
<feature type="compositionally biased region" description="Low complexity" evidence="1">
    <location>
        <begin position="14"/>
        <end position="34"/>
    </location>
</feature>
<feature type="region of interest" description="Disordered" evidence="1">
    <location>
        <begin position="264"/>
        <end position="285"/>
    </location>
</feature>
<organism evidence="3">
    <name type="scientific">Fagus sylvatica</name>
    <name type="common">Beechnut</name>
    <dbReference type="NCBI Taxonomy" id="28930"/>
    <lineage>
        <taxon>Eukaryota</taxon>
        <taxon>Viridiplantae</taxon>
        <taxon>Streptophyta</taxon>
        <taxon>Embryophyta</taxon>
        <taxon>Tracheophyta</taxon>
        <taxon>Spermatophyta</taxon>
        <taxon>Magnoliopsida</taxon>
        <taxon>eudicotyledons</taxon>
        <taxon>Gunneridae</taxon>
        <taxon>Pentapetalae</taxon>
        <taxon>rosids</taxon>
        <taxon>fabids</taxon>
        <taxon>Fagales</taxon>
        <taxon>Fagaceae</taxon>
        <taxon>Fagus</taxon>
    </lineage>
</organism>
<dbReference type="Pfam" id="PF22562">
    <property type="entry name" value="UBA_7"/>
    <property type="match status" value="1"/>
</dbReference>
<gene>
    <name evidence="3" type="ORF">FSB_LOCUS52478</name>
</gene>
<dbReference type="PROSITE" id="PS50030">
    <property type="entry name" value="UBA"/>
    <property type="match status" value="1"/>
</dbReference>
<dbReference type="EMBL" id="OIVN01005946">
    <property type="protein sequence ID" value="SPD24596.1"/>
    <property type="molecule type" value="Genomic_DNA"/>
</dbReference>
<name>A0A2N9IFL3_FAGSY</name>
<feature type="domain" description="UBA" evidence="2">
    <location>
        <begin position="163"/>
        <end position="203"/>
    </location>
</feature>
<dbReference type="PANTHER" id="PTHR35294:SF4">
    <property type="entry name" value="UBA DOMAIN-CONTAINING PROTEIN"/>
    <property type="match status" value="1"/>
</dbReference>
<feature type="region of interest" description="Disordered" evidence="1">
    <location>
        <begin position="1"/>
        <end position="151"/>
    </location>
</feature>
<dbReference type="InterPro" id="IPR009060">
    <property type="entry name" value="UBA-like_sf"/>
</dbReference>
<dbReference type="SMART" id="SM00165">
    <property type="entry name" value="UBA"/>
    <property type="match status" value="2"/>
</dbReference>
<evidence type="ECO:0000256" key="1">
    <source>
        <dbReference type="SAM" id="MobiDB-lite"/>
    </source>
</evidence>
<feature type="compositionally biased region" description="Basic and acidic residues" evidence="1">
    <location>
        <begin position="68"/>
        <end position="83"/>
    </location>
</feature>
<dbReference type="SUPFAM" id="SSF46934">
    <property type="entry name" value="UBA-like"/>
    <property type="match status" value="1"/>
</dbReference>
<feature type="compositionally biased region" description="Polar residues" evidence="1">
    <location>
        <begin position="46"/>
        <end position="61"/>
    </location>
</feature>
<feature type="compositionally biased region" description="Polar residues" evidence="1">
    <location>
        <begin position="84"/>
        <end position="103"/>
    </location>
</feature>
<dbReference type="InterPro" id="IPR015940">
    <property type="entry name" value="UBA"/>
</dbReference>
<dbReference type="PANTHER" id="PTHR35294">
    <property type="entry name" value="UBIQUITIN-ASSOCIATED/TRANSLATION ELONGATION FACTOR EF1B PROTEIN"/>
    <property type="match status" value="1"/>
</dbReference>
<feature type="compositionally biased region" description="Basic residues" evidence="1">
    <location>
        <begin position="137"/>
        <end position="146"/>
    </location>
</feature>
<protein>
    <recommendedName>
        <fullName evidence="2">UBA domain-containing protein</fullName>
    </recommendedName>
</protein>
<feature type="compositionally biased region" description="Basic and acidic residues" evidence="1">
    <location>
        <begin position="126"/>
        <end position="136"/>
    </location>
</feature>
<accession>A0A2N9IFL3</accession>
<dbReference type="Gene3D" id="1.10.8.10">
    <property type="entry name" value="DNA helicase RuvA subunit, C-terminal domain"/>
    <property type="match status" value="1"/>
</dbReference>
<evidence type="ECO:0000313" key="3">
    <source>
        <dbReference type="EMBL" id="SPD24596.1"/>
    </source>
</evidence>